<proteinExistence type="predicted"/>
<accession>W4KQ57</accession>
<dbReference type="Proteomes" id="UP000030671">
    <property type="component" value="Unassembled WGS sequence"/>
</dbReference>
<dbReference type="OrthoDB" id="3070403at2759"/>
<reference evidence="2 3" key="1">
    <citation type="journal article" date="2012" name="New Phytol.">
        <title>Insight into trade-off between wood decay and parasitism from the genome of a fungal forest pathogen.</title>
        <authorList>
            <person name="Olson A."/>
            <person name="Aerts A."/>
            <person name="Asiegbu F."/>
            <person name="Belbahri L."/>
            <person name="Bouzid O."/>
            <person name="Broberg A."/>
            <person name="Canback B."/>
            <person name="Coutinho P.M."/>
            <person name="Cullen D."/>
            <person name="Dalman K."/>
            <person name="Deflorio G."/>
            <person name="van Diepen L.T."/>
            <person name="Dunand C."/>
            <person name="Duplessis S."/>
            <person name="Durling M."/>
            <person name="Gonthier P."/>
            <person name="Grimwood J."/>
            <person name="Fossdal C.G."/>
            <person name="Hansson D."/>
            <person name="Henrissat B."/>
            <person name="Hietala A."/>
            <person name="Himmelstrand K."/>
            <person name="Hoffmeister D."/>
            <person name="Hogberg N."/>
            <person name="James T.Y."/>
            <person name="Karlsson M."/>
            <person name="Kohler A."/>
            <person name="Kues U."/>
            <person name="Lee Y.H."/>
            <person name="Lin Y.C."/>
            <person name="Lind M."/>
            <person name="Lindquist E."/>
            <person name="Lombard V."/>
            <person name="Lucas S."/>
            <person name="Lunden K."/>
            <person name="Morin E."/>
            <person name="Murat C."/>
            <person name="Park J."/>
            <person name="Raffaello T."/>
            <person name="Rouze P."/>
            <person name="Salamov A."/>
            <person name="Schmutz J."/>
            <person name="Solheim H."/>
            <person name="Stahlberg J."/>
            <person name="Velez H."/>
            <person name="de Vries R.P."/>
            <person name="Wiebenga A."/>
            <person name="Woodward S."/>
            <person name="Yakovlev I."/>
            <person name="Garbelotto M."/>
            <person name="Martin F."/>
            <person name="Grigoriev I.V."/>
            <person name="Stenlid J."/>
        </authorList>
    </citation>
    <scope>NUCLEOTIDE SEQUENCE [LARGE SCALE GENOMIC DNA]</scope>
    <source>
        <strain evidence="2 3">TC 32-1</strain>
    </source>
</reference>
<name>W4KQ57_HETIT</name>
<dbReference type="InParanoid" id="W4KQ57"/>
<dbReference type="GeneID" id="20673134"/>
<sequence>MKHDDTASESGRGSLSQELSVSKTTPNLKQPSVIHAAKDAEKKIPTKKQSEIKADLQCQVNHCIMCLICMHGLVPNVIDSSEWKKLLTTLNPSIHPISSSTFVNKHIPKEAMLVHSLQEDHIKNSTYTTISFDRTNTRCLAHLYMDLIKGFKNNPVDWSREDHHINF</sequence>
<evidence type="ECO:0000256" key="1">
    <source>
        <dbReference type="SAM" id="MobiDB-lite"/>
    </source>
</evidence>
<evidence type="ECO:0000313" key="3">
    <source>
        <dbReference type="Proteomes" id="UP000030671"/>
    </source>
</evidence>
<dbReference type="RefSeq" id="XP_009541427.1">
    <property type="nucleotide sequence ID" value="XM_009543132.1"/>
</dbReference>
<dbReference type="EMBL" id="KI925454">
    <property type="protein sequence ID" value="ETW87535.1"/>
    <property type="molecule type" value="Genomic_DNA"/>
</dbReference>
<feature type="compositionally biased region" description="Polar residues" evidence="1">
    <location>
        <begin position="8"/>
        <end position="30"/>
    </location>
</feature>
<keyword evidence="3" id="KW-1185">Reference proteome</keyword>
<dbReference type="KEGG" id="hir:HETIRDRAFT_413849"/>
<dbReference type="eggNOG" id="ENOG502STHT">
    <property type="taxonomic scope" value="Eukaryota"/>
</dbReference>
<dbReference type="AlphaFoldDB" id="W4KQ57"/>
<gene>
    <name evidence="2" type="ORF">HETIRDRAFT_413849</name>
</gene>
<organism evidence="2 3">
    <name type="scientific">Heterobasidion irregulare (strain TC 32-1)</name>
    <dbReference type="NCBI Taxonomy" id="747525"/>
    <lineage>
        <taxon>Eukaryota</taxon>
        <taxon>Fungi</taxon>
        <taxon>Dikarya</taxon>
        <taxon>Basidiomycota</taxon>
        <taxon>Agaricomycotina</taxon>
        <taxon>Agaricomycetes</taxon>
        <taxon>Russulales</taxon>
        <taxon>Bondarzewiaceae</taxon>
        <taxon>Heterobasidion</taxon>
        <taxon>Heterobasidion annosum species complex</taxon>
    </lineage>
</organism>
<evidence type="ECO:0000313" key="2">
    <source>
        <dbReference type="EMBL" id="ETW87535.1"/>
    </source>
</evidence>
<protein>
    <submittedName>
        <fullName evidence="2">Uncharacterized protein</fullName>
    </submittedName>
</protein>
<dbReference type="HOGENOM" id="CLU_1594745_0_0_1"/>
<feature type="region of interest" description="Disordered" evidence="1">
    <location>
        <begin position="1"/>
        <end position="36"/>
    </location>
</feature>